<accession>A0AAU6Q0S2</accession>
<organism evidence="1">
    <name type="scientific">Deinococcus sp. VB142</name>
    <dbReference type="NCBI Taxonomy" id="3112952"/>
    <lineage>
        <taxon>Bacteria</taxon>
        <taxon>Thermotogati</taxon>
        <taxon>Deinococcota</taxon>
        <taxon>Deinococci</taxon>
        <taxon>Deinococcales</taxon>
        <taxon>Deinococcaceae</taxon>
        <taxon>Deinococcus</taxon>
    </lineage>
</organism>
<evidence type="ECO:0000313" key="1">
    <source>
        <dbReference type="EMBL" id="WYF44201.1"/>
    </source>
</evidence>
<dbReference type="AlphaFoldDB" id="A0AAU6Q0S2"/>
<dbReference type="RefSeq" id="WP_339095425.1">
    <property type="nucleotide sequence ID" value="NZ_CP149782.1"/>
</dbReference>
<dbReference type="EMBL" id="CP149782">
    <property type="protein sequence ID" value="WYF44201.1"/>
    <property type="molecule type" value="Genomic_DNA"/>
</dbReference>
<name>A0AAU6Q0S2_9DEIO</name>
<reference evidence="1" key="1">
    <citation type="submission" date="2024-03" db="EMBL/GenBank/DDBJ databases">
        <title>Deinococcus weizhi sp. nov., isolated from human skin.</title>
        <authorList>
            <person name="Wei Z."/>
            <person name="Tian F."/>
            <person name="Yang C."/>
            <person name="Xin L.T."/>
            <person name="Wen Z.J."/>
            <person name="Lan K.C."/>
            <person name="Yu L."/>
            <person name="Zhe W."/>
            <person name="Dan F.D."/>
            <person name="Jun W."/>
            <person name="Rui Z."/>
            <person name="Yong X.J."/>
            <person name="Ting Y."/>
            <person name="Wei X."/>
            <person name="Xu Z.G."/>
            <person name="Xin Z."/>
            <person name="Dong F.G."/>
            <person name="Ni X.M."/>
            <person name="Zheng M.G."/>
            <person name="Chun Y."/>
            <person name="Qian W.X."/>
        </authorList>
    </citation>
    <scope>NUCLEOTIDE SEQUENCE</scope>
    <source>
        <strain evidence="1">VB142</strain>
    </source>
</reference>
<protein>
    <submittedName>
        <fullName evidence="1">DUF3293 domain-containing protein</fullName>
    </submittedName>
</protein>
<proteinExistence type="predicted"/>
<dbReference type="InterPro" id="IPR021710">
    <property type="entry name" value="DUF3293"/>
</dbReference>
<gene>
    <name evidence="1" type="ORF">WDJ50_12435</name>
</gene>
<dbReference type="Pfam" id="PF11697">
    <property type="entry name" value="DUF3293"/>
    <property type="match status" value="1"/>
</dbReference>
<sequence>MTGLSSHELALRPAFLTTAYGPVGQRIRLVERPAALPLPAWLEGRWAIVTAWNPQGQATSPALNREAQLRLLEAVRAAGLSPLAALNGAGEWAEDSLLIPGATLAQARDWGRDFGQLAVLYGVGRRAALVWASGRVERHWAGPERLADGSLSAG</sequence>